<dbReference type="Proteomes" id="UP000293360">
    <property type="component" value="Unassembled WGS sequence"/>
</dbReference>
<gene>
    <name evidence="2" type="ORF">DL764_004277</name>
</gene>
<evidence type="ECO:0000313" key="2">
    <source>
        <dbReference type="EMBL" id="RYP04727.1"/>
    </source>
</evidence>
<proteinExistence type="predicted"/>
<organism evidence="2 3">
    <name type="scientific">Monosporascus ibericus</name>
    <dbReference type="NCBI Taxonomy" id="155417"/>
    <lineage>
        <taxon>Eukaryota</taxon>
        <taxon>Fungi</taxon>
        <taxon>Dikarya</taxon>
        <taxon>Ascomycota</taxon>
        <taxon>Pezizomycotina</taxon>
        <taxon>Sordariomycetes</taxon>
        <taxon>Xylariomycetidae</taxon>
        <taxon>Xylariales</taxon>
        <taxon>Xylariales incertae sedis</taxon>
        <taxon>Monosporascus</taxon>
    </lineage>
</organism>
<dbReference type="EMBL" id="QJNU01000200">
    <property type="protein sequence ID" value="RYP04727.1"/>
    <property type="molecule type" value="Genomic_DNA"/>
</dbReference>
<evidence type="ECO:0000256" key="1">
    <source>
        <dbReference type="SAM" id="MobiDB-lite"/>
    </source>
</evidence>
<feature type="region of interest" description="Disordered" evidence="1">
    <location>
        <begin position="71"/>
        <end position="91"/>
    </location>
</feature>
<name>A0A4Q4TGU8_9PEZI</name>
<sequence length="91" mass="9200">MQRSRSPSGARRRNGVGSGLLLRERPASAAAAAGVPRVAGAGPNLTRSLHNVPVSQIQLRFSGIVIRDGGQGTAAPSGLGRGRQACFAGPS</sequence>
<dbReference type="AlphaFoldDB" id="A0A4Q4TGU8"/>
<comment type="caution">
    <text evidence="2">The sequence shown here is derived from an EMBL/GenBank/DDBJ whole genome shotgun (WGS) entry which is preliminary data.</text>
</comment>
<reference evidence="2 3" key="1">
    <citation type="submission" date="2018-06" db="EMBL/GenBank/DDBJ databases">
        <title>Complete Genomes of Monosporascus.</title>
        <authorList>
            <person name="Robinson A.J."/>
            <person name="Natvig D.O."/>
        </authorList>
    </citation>
    <scope>NUCLEOTIDE SEQUENCE [LARGE SCALE GENOMIC DNA]</scope>
    <source>
        <strain evidence="2 3">CBS 110550</strain>
    </source>
</reference>
<keyword evidence="3" id="KW-1185">Reference proteome</keyword>
<protein>
    <submittedName>
        <fullName evidence="2">Uncharacterized protein</fullName>
    </submittedName>
</protein>
<evidence type="ECO:0000313" key="3">
    <source>
        <dbReference type="Proteomes" id="UP000293360"/>
    </source>
</evidence>
<accession>A0A4Q4TGU8</accession>